<keyword evidence="3" id="KW-1185">Reference proteome</keyword>
<accession>A0A4R4Q5P5</accession>
<evidence type="ECO:0000256" key="1">
    <source>
        <dbReference type="SAM" id="Phobius"/>
    </source>
</evidence>
<name>A0A4R4Q5P5_9ACTN</name>
<dbReference type="OrthoDB" id="4159213at2"/>
<proteinExistence type="predicted"/>
<evidence type="ECO:0000313" key="2">
    <source>
        <dbReference type="EMBL" id="TDC30193.1"/>
    </source>
</evidence>
<dbReference type="EMBL" id="SMKA01000049">
    <property type="protein sequence ID" value="TDC30193.1"/>
    <property type="molecule type" value="Genomic_DNA"/>
</dbReference>
<dbReference type="RefSeq" id="WP_132406607.1">
    <property type="nucleotide sequence ID" value="NZ_SMKA01000049.1"/>
</dbReference>
<reference evidence="2 3" key="1">
    <citation type="submission" date="2019-03" db="EMBL/GenBank/DDBJ databases">
        <title>Draft genome sequences of novel Actinobacteria.</title>
        <authorList>
            <person name="Sahin N."/>
            <person name="Ay H."/>
            <person name="Saygin H."/>
        </authorList>
    </citation>
    <scope>NUCLEOTIDE SEQUENCE [LARGE SCALE GENOMIC DNA]</scope>
    <source>
        <strain evidence="2 3">JCM 30547</strain>
    </source>
</reference>
<evidence type="ECO:0008006" key="4">
    <source>
        <dbReference type="Google" id="ProtNLM"/>
    </source>
</evidence>
<keyword evidence="1" id="KW-0472">Membrane</keyword>
<feature type="transmembrane region" description="Helical" evidence="1">
    <location>
        <begin position="104"/>
        <end position="122"/>
    </location>
</feature>
<protein>
    <recommendedName>
        <fullName evidence="4">Methylamine utilization protein MauE</fullName>
    </recommendedName>
</protein>
<organism evidence="2 3">
    <name type="scientific">Kribbella albertanoniae</name>
    <dbReference type="NCBI Taxonomy" id="1266829"/>
    <lineage>
        <taxon>Bacteria</taxon>
        <taxon>Bacillati</taxon>
        <taxon>Actinomycetota</taxon>
        <taxon>Actinomycetes</taxon>
        <taxon>Propionibacteriales</taxon>
        <taxon>Kribbellaceae</taxon>
        <taxon>Kribbella</taxon>
    </lineage>
</organism>
<keyword evidence="1" id="KW-0812">Transmembrane</keyword>
<gene>
    <name evidence="2" type="ORF">E1261_13965</name>
</gene>
<evidence type="ECO:0000313" key="3">
    <source>
        <dbReference type="Proteomes" id="UP000295075"/>
    </source>
</evidence>
<keyword evidence="1" id="KW-1133">Transmembrane helix</keyword>
<comment type="caution">
    <text evidence="2">The sequence shown here is derived from an EMBL/GenBank/DDBJ whole genome shotgun (WGS) entry which is preliminary data.</text>
</comment>
<dbReference type="Proteomes" id="UP000295075">
    <property type="component" value="Unassembled WGS sequence"/>
</dbReference>
<feature type="transmembrane region" description="Helical" evidence="1">
    <location>
        <begin position="128"/>
        <end position="148"/>
    </location>
</feature>
<feature type="transmembrane region" description="Helical" evidence="1">
    <location>
        <begin position="66"/>
        <end position="83"/>
    </location>
</feature>
<dbReference type="AlphaFoldDB" id="A0A4R4Q5P5"/>
<sequence>MVDVVLAVLAGPVLAAGLAKLAVPASRLNWPYQSGLLAAPRGPRLVGAAELTAVVVLVLAPGPWDALSGFVAYAALAVVAFRLRGQSCACFGAARLAAVGSGHVALNAVGASAAVAAFLLPAASPSPAGRAVGAVLVAGLIAGTLWLLDRRKPPVQAVCGTPIVAVRLYESSTCPACRSLERLLDTMADDRRNAVDTTVLQEGQSLPDRLSGLGVPCAIGIDAGGNEVCEPVSGVGEVKALIDRITVRNDARVG</sequence>